<keyword evidence="3" id="KW-1185">Reference proteome</keyword>
<sequence>MHGPDHARPGYPAGMELVGLVLAAGGGRRYGMAKALVAYRGQPLVRHAVRVAAEGGCARTLVVVGAEADRVRAAAPELAFVDNPEWATGMASSLRAGLAALAGTPATAALVLLVDMPGVTPAAIARVAAHASPGALVMGGYGARRGHPVLLGRDRWAGVAASATGDHGARDYLRTHAGELTVVDVADVADDTDVDTPEALARFA</sequence>
<name>A0A919JIJ8_9ACTN</name>
<protein>
    <submittedName>
        <fullName evidence="2">4-diphosphocytidyl-2C-methyl-D-erythritol synthase</fullName>
    </submittedName>
</protein>
<evidence type="ECO:0000313" key="3">
    <source>
        <dbReference type="Proteomes" id="UP000647172"/>
    </source>
</evidence>
<gene>
    <name evidence="2" type="ORF">Ani05nite_52230</name>
</gene>
<dbReference type="PANTHER" id="PTHR43777">
    <property type="entry name" value="MOLYBDENUM COFACTOR CYTIDYLYLTRANSFERASE"/>
    <property type="match status" value="1"/>
</dbReference>
<dbReference type="PANTHER" id="PTHR43777:SF1">
    <property type="entry name" value="MOLYBDENUM COFACTOR CYTIDYLYLTRANSFERASE"/>
    <property type="match status" value="1"/>
</dbReference>
<dbReference type="SUPFAM" id="SSF53448">
    <property type="entry name" value="Nucleotide-diphospho-sugar transferases"/>
    <property type="match status" value="1"/>
</dbReference>
<dbReference type="InterPro" id="IPR029044">
    <property type="entry name" value="Nucleotide-diphossugar_trans"/>
</dbReference>
<dbReference type="CDD" id="cd04182">
    <property type="entry name" value="GT_2_like_f"/>
    <property type="match status" value="1"/>
</dbReference>
<dbReference type="Proteomes" id="UP000647172">
    <property type="component" value="Unassembled WGS sequence"/>
</dbReference>
<accession>A0A919JIJ8</accession>
<evidence type="ECO:0000259" key="1">
    <source>
        <dbReference type="Pfam" id="PF12804"/>
    </source>
</evidence>
<dbReference type="GO" id="GO:0016779">
    <property type="term" value="F:nucleotidyltransferase activity"/>
    <property type="evidence" value="ECO:0007669"/>
    <property type="project" value="UniProtKB-ARBA"/>
</dbReference>
<dbReference type="InterPro" id="IPR025877">
    <property type="entry name" value="MobA-like_NTP_Trfase"/>
</dbReference>
<dbReference type="Gene3D" id="3.90.550.10">
    <property type="entry name" value="Spore Coat Polysaccharide Biosynthesis Protein SpsA, Chain A"/>
    <property type="match status" value="1"/>
</dbReference>
<reference evidence="2" key="1">
    <citation type="submission" date="2021-01" db="EMBL/GenBank/DDBJ databases">
        <title>Whole genome shotgun sequence of Actinoplanes nipponensis NBRC 14063.</title>
        <authorList>
            <person name="Komaki H."/>
            <person name="Tamura T."/>
        </authorList>
    </citation>
    <scope>NUCLEOTIDE SEQUENCE</scope>
    <source>
        <strain evidence="2">NBRC 14063</strain>
    </source>
</reference>
<dbReference type="AlphaFoldDB" id="A0A919JIJ8"/>
<proteinExistence type="predicted"/>
<feature type="domain" description="MobA-like NTP transferase" evidence="1">
    <location>
        <begin position="19"/>
        <end position="176"/>
    </location>
</feature>
<dbReference type="Pfam" id="PF12804">
    <property type="entry name" value="NTP_transf_3"/>
    <property type="match status" value="1"/>
</dbReference>
<evidence type="ECO:0000313" key="2">
    <source>
        <dbReference type="EMBL" id="GIE51689.1"/>
    </source>
</evidence>
<dbReference type="EMBL" id="BOMQ01000061">
    <property type="protein sequence ID" value="GIE51689.1"/>
    <property type="molecule type" value="Genomic_DNA"/>
</dbReference>
<organism evidence="2 3">
    <name type="scientific">Actinoplanes nipponensis</name>
    <dbReference type="NCBI Taxonomy" id="135950"/>
    <lineage>
        <taxon>Bacteria</taxon>
        <taxon>Bacillati</taxon>
        <taxon>Actinomycetota</taxon>
        <taxon>Actinomycetes</taxon>
        <taxon>Micromonosporales</taxon>
        <taxon>Micromonosporaceae</taxon>
        <taxon>Actinoplanes</taxon>
    </lineage>
</organism>
<comment type="caution">
    <text evidence="2">The sequence shown here is derived from an EMBL/GenBank/DDBJ whole genome shotgun (WGS) entry which is preliminary data.</text>
</comment>